<name>A0A2R5G608_9STRA</name>
<dbReference type="PANTHER" id="PTHR11102">
    <property type="entry name" value="SEL-1-LIKE PROTEIN"/>
    <property type="match status" value="1"/>
</dbReference>
<dbReference type="PANTHER" id="PTHR11102:SF160">
    <property type="entry name" value="ERAD-ASSOCIATED E3 UBIQUITIN-PROTEIN LIGASE COMPONENT HRD3"/>
    <property type="match status" value="1"/>
</dbReference>
<dbReference type="EMBL" id="BEYU01000021">
    <property type="protein sequence ID" value="GBG26476.1"/>
    <property type="molecule type" value="Genomic_DNA"/>
</dbReference>
<gene>
    <name evidence="3" type="ORF">FCC1311_026972</name>
</gene>
<evidence type="ECO:0000256" key="1">
    <source>
        <dbReference type="ARBA" id="ARBA00038101"/>
    </source>
</evidence>
<accession>A0A2R5G608</accession>
<reference evidence="3 4" key="1">
    <citation type="submission" date="2017-12" db="EMBL/GenBank/DDBJ databases">
        <title>Sequencing, de novo assembly and annotation of complete genome of a new Thraustochytrid species, strain FCC1311.</title>
        <authorList>
            <person name="Sedici K."/>
            <person name="Godart F."/>
            <person name="Aiese Cigliano R."/>
            <person name="Sanseverino W."/>
            <person name="Barakat M."/>
            <person name="Ortet P."/>
            <person name="Marechal E."/>
            <person name="Cagnac O."/>
            <person name="Amato A."/>
        </authorList>
    </citation>
    <scope>NUCLEOTIDE SEQUENCE [LARGE SCALE GENOMIC DNA]</scope>
</reference>
<sequence length="417" mass="45745">MLRGQLSAASDALAKLPLESLRAVSQFLDARSLVQVSMVSSQHQSTEFLAMLNEVAAAQLEEHFSEEWNEVMSARIRDAKNGSAHVRTLGAQPQLVMIASYARTKLGLSPERFHAGLDRLGRSRLLYVVTLFSSNLIKFADGVDDSDGSVGGYESKHVTMGTDPTASWGDWEFERIHRASSLDNPVAHREQAIRTFTSQSVPKNKKASASKFCRGIMWLQRAAPYDHLAKSLLASGLSFPDEFDVPELRKHLDPDLVAALYKDAAAFGLLDAQVNLGMIHTGKFAPFPAQERARFQDHAKSFSWWRKAADCAQPEAMINLGHMYAQGTAPECHGTPAEDAAFRIWERLAATGDLRGSFLVAICYANGRGVGQDLDRARALLKSIPRFAPESRLASEASAMLRSIFQPPSFANPQAAS</sequence>
<dbReference type="InterPro" id="IPR001810">
    <property type="entry name" value="F-box_dom"/>
</dbReference>
<keyword evidence="4" id="KW-1185">Reference proteome</keyword>
<organism evidence="3 4">
    <name type="scientific">Hondaea fermentalgiana</name>
    <dbReference type="NCBI Taxonomy" id="2315210"/>
    <lineage>
        <taxon>Eukaryota</taxon>
        <taxon>Sar</taxon>
        <taxon>Stramenopiles</taxon>
        <taxon>Bigyra</taxon>
        <taxon>Labyrinthulomycetes</taxon>
        <taxon>Thraustochytrida</taxon>
        <taxon>Thraustochytriidae</taxon>
        <taxon>Hondaea</taxon>
    </lineage>
</organism>
<protein>
    <submittedName>
        <fullName evidence="3">Protein sel-1-like 1</fullName>
    </submittedName>
</protein>
<comment type="caution">
    <text evidence="3">The sequence shown here is derived from an EMBL/GenBank/DDBJ whole genome shotgun (WGS) entry which is preliminary data.</text>
</comment>
<dbReference type="Proteomes" id="UP000241890">
    <property type="component" value="Unassembled WGS sequence"/>
</dbReference>
<feature type="domain" description="F-box" evidence="2">
    <location>
        <begin position="10"/>
        <end position="71"/>
    </location>
</feature>
<evidence type="ECO:0000313" key="3">
    <source>
        <dbReference type="EMBL" id="GBG26476.1"/>
    </source>
</evidence>
<dbReference type="InterPro" id="IPR050767">
    <property type="entry name" value="Sel1_AlgK"/>
</dbReference>
<dbReference type="AlphaFoldDB" id="A0A2R5G608"/>
<dbReference type="InterPro" id="IPR006597">
    <property type="entry name" value="Sel1-like"/>
</dbReference>
<comment type="similarity">
    <text evidence="1">Belongs to the sel-1 family.</text>
</comment>
<evidence type="ECO:0000313" key="4">
    <source>
        <dbReference type="Proteomes" id="UP000241890"/>
    </source>
</evidence>
<evidence type="ECO:0000259" key="2">
    <source>
        <dbReference type="PROSITE" id="PS50181"/>
    </source>
</evidence>
<dbReference type="InterPro" id="IPR011990">
    <property type="entry name" value="TPR-like_helical_dom_sf"/>
</dbReference>
<dbReference type="Pfam" id="PF08238">
    <property type="entry name" value="Sel1"/>
    <property type="match status" value="3"/>
</dbReference>
<proteinExistence type="inferred from homology"/>
<dbReference type="PROSITE" id="PS50181">
    <property type="entry name" value="FBOX"/>
    <property type="match status" value="1"/>
</dbReference>
<dbReference type="OrthoDB" id="2384430at2759"/>
<dbReference type="InParanoid" id="A0A2R5G608"/>
<dbReference type="SUPFAM" id="SSF81901">
    <property type="entry name" value="HCP-like"/>
    <property type="match status" value="1"/>
</dbReference>
<dbReference type="Gene3D" id="1.25.40.10">
    <property type="entry name" value="Tetratricopeptide repeat domain"/>
    <property type="match status" value="1"/>
</dbReference>